<feature type="transmembrane region" description="Helical" evidence="9">
    <location>
        <begin position="372"/>
        <end position="390"/>
    </location>
</feature>
<dbReference type="GO" id="GO:0005886">
    <property type="term" value="C:plasma membrane"/>
    <property type="evidence" value="ECO:0007669"/>
    <property type="project" value="UniProtKB-SubCell"/>
</dbReference>
<dbReference type="PANTHER" id="PTHR43470">
    <property type="entry name" value="PHOSPHATE TRANSPORT SYSTEM PERMEASE PROTEIN PSTA-RELATED"/>
    <property type="match status" value="1"/>
</dbReference>
<dbReference type="NCBIfam" id="TIGR00974">
    <property type="entry name" value="3a0107s02c"/>
    <property type="match status" value="1"/>
</dbReference>
<comment type="caution">
    <text evidence="11">The sequence shown here is derived from an EMBL/GenBank/DDBJ whole genome shotgun (WGS) entry which is preliminary data.</text>
</comment>
<dbReference type="InterPro" id="IPR005672">
    <property type="entry name" value="Phosphate_PstA"/>
</dbReference>
<evidence type="ECO:0000256" key="1">
    <source>
        <dbReference type="ARBA" id="ARBA00004651"/>
    </source>
</evidence>
<proteinExistence type="inferred from homology"/>
<evidence type="ECO:0000256" key="3">
    <source>
        <dbReference type="ARBA" id="ARBA00016864"/>
    </source>
</evidence>
<feature type="transmembrane region" description="Helical" evidence="9">
    <location>
        <begin position="269"/>
        <end position="286"/>
    </location>
</feature>
<keyword evidence="5 9" id="KW-1003">Cell membrane</keyword>
<dbReference type="GO" id="GO:0035435">
    <property type="term" value="P:phosphate ion transmembrane transport"/>
    <property type="evidence" value="ECO:0007669"/>
    <property type="project" value="InterPro"/>
</dbReference>
<evidence type="ECO:0000256" key="8">
    <source>
        <dbReference type="ARBA" id="ARBA00023136"/>
    </source>
</evidence>
<dbReference type="CDD" id="cd06261">
    <property type="entry name" value="TM_PBP2"/>
    <property type="match status" value="1"/>
</dbReference>
<keyword evidence="7 9" id="KW-1133">Transmembrane helix</keyword>
<dbReference type="Pfam" id="PF00528">
    <property type="entry name" value="BPD_transp_1"/>
    <property type="match status" value="1"/>
</dbReference>
<accession>A0A317T5R4</accession>
<dbReference type="PROSITE" id="PS50928">
    <property type="entry name" value="ABC_TM1"/>
    <property type="match status" value="1"/>
</dbReference>
<keyword evidence="12" id="KW-1185">Reference proteome</keyword>
<keyword evidence="6 9" id="KW-0812">Transmembrane</keyword>
<dbReference type="GO" id="GO:0005315">
    <property type="term" value="F:phosphate transmembrane transporter activity"/>
    <property type="evidence" value="ECO:0007669"/>
    <property type="project" value="InterPro"/>
</dbReference>
<dbReference type="AlphaFoldDB" id="A0A317T5R4"/>
<sequence length="449" mass="49307">MDLGTRKILDRSFTAVGVTSILLMAIALLVVIVPIFSKGAGAIFFKGTIEHRKLQYNEFRKGNPDVLQQQITETDSYRNKAFSIIEAFEAEMEGMEPGEKKKEYTSQYTSVRKILAHLLGPLPGDMEPILLRYQYGATRWEKAEEALHDLMFVTKWDYSDPTKMATQYFVPRADEFAGTALADLFPYMENNLEKMLLPEQTFYWGFITERSLDAHIFGGIWAEIQGTFFLAVGAMLFAFPLGVIAAIYFTEYAKDNFFTSILRSANSTLAGVPSIVFGLFGLAFFINTMKVSESKSVLAGSLTLAIMILPTIIRAAEEAILAVPKTYKEASLGLGSTKWRTIVTVILPAALPGIITGGIISLGRAAGETAPIIFTAAVSVGATIGLGDVFNSPTPALSWNIYNLASEHEAANEIRHVQYGMVLALISIVLLLNLSAILLRARISQKLKG</sequence>
<dbReference type="Proteomes" id="UP000246278">
    <property type="component" value="Unassembled WGS sequence"/>
</dbReference>
<name>A0A317T5R4_9CHLB</name>
<feature type="domain" description="ABC transmembrane type-1" evidence="10">
    <location>
        <begin position="224"/>
        <end position="440"/>
    </location>
</feature>
<evidence type="ECO:0000259" key="10">
    <source>
        <dbReference type="PROSITE" id="PS50928"/>
    </source>
</evidence>
<comment type="similarity">
    <text evidence="2 9">Belongs to the binding-protein-dependent transport system permease family. CysTW subfamily.</text>
</comment>
<organism evidence="11 12">
    <name type="scientific">Prosthecochloris marina</name>
    <dbReference type="NCBI Taxonomy" id="2017681"/>
    <lineage>
        <taxon>Bacteria</taxon>
        <taxon>Pseudomonadati</taxon>
        <taxon>Chlorobiota</taxon>
        <taxon>Chlorobiia</taxon>
        <taxon>Chlorobiales</taxon>
        <taxon>Chlorobiaceae</taxon>
        <taxon>Prosthecochloris</taxon>
    </lineage>
</organism>
<reference evidence="12" key="1">
    <citation type="submission" date="2017-10" db="EMBL/GenBank/DDBJ databases">
        <authorList>
            <person name="Gaisin V.A."/>
            <person name="Rysina M.S."/>
            <person name="Grouzdev D.S."/>
        </authorList>
    </citation>
    <scope>NUCLEOTIDE SEQUENCE [LARGE SCALE GENOMIC DNA]</scope>
    <source>
        <strain evidence="12">V1</strain>
    </source>
</reference>
<evidence type="ECO:0000256" key="4">
    <source>
        <dbReference type="ARBA" id="ARBA00022448"/>
    </source>
</evidence>
<dbReference type="PANTHER" id="PTHR43470:SF3">
    <property type="entry name" value="PHOSPHATE TRANSPORT SYSTEM PERMEASE PROTEIN PSTA-RELATED"/>
    <property type="match status" value="1"/>
</dbReference>
<evidence type="ECO:0000256" key="2">
    <source>
        <dbReference type="ARBA" id="ARBA00007069"/>
    </source>
</evidence>
<gene>
    <name evidence="11" type="primary">pstA</name>
    <name evidence="11" type="ORF">CR164_08775</name>
</gene>
<evidence type="ECO:0000256" key="9">
    <source>
        <dbReference type="RuleBase" id="RU363043"/>
    </source>
</evidence>
<feature type="transmembrane region" description="Helical" evidence="9">
    <location>
        <begin position="12"/>
        <end position="36"/>
    </location>
</feature>
<feature type="transmembrane region" description="Helical" evidence="9">
    <location>
        <begin position="339"/>
        <end position="360"/>
    </location>
</feature>
<protein>
    <recommendedName>
        <fullName evidence="3 9">Phosphate transport system permease protein PstA</fullName>
    </recommendedName>
</protein>
<dbReference type="SUPFAM" id="SSF161098">
    <property type="entry name" value="MetI-like"/>
    <property type="match status" value="1"/>
</dbReference>
<evidence type="ECO:0000313" key="12">
    <source>
        <dbReference type="Proteomes" id="UP000246278"/>
    </source>
</evidence>
<dbReference type="Gene3D" id="1.10.3720.10">
    <property type="entry name" value="MetI-like"/>
    <property type="match status" value="1"/>
</dbReference>
<evidence type="ECO:0000256" key="6">
    <source>
        <dbReference type="ARBA" id="ARBA00022692"/>
    </source>
</evidence>
<feature type="transmembrane region" description="Helical" evidence="9">
    <location>
        <begin position="298"/>
        <end position="316"/>
    </location>
</feature>
<evidence type="ECO:0000313" key="11">
    <source>
        <dbReference type="EMBL" id="PWW81895.1"/>
    </source>
</evidence>
<evidence type="ECO:0000256" key="7">
    <source>
        <dbReference type="ARBA" id="ARBA00022989"/>
    </source>
</evidence>
<dbReference type="OrthoDB" id="9785113at2"/>
<dbReference type="EMBL" id="PDNZ01000005">
    <property type="protein sequence ID" value="PWW81895.1"/>
    <property type="molecule type" value="Genomic_DNA"/>
</dbReference>
<feature type="transmembrane region" description="Helical" evidence="9">
    <location>
        <begin position="228"/>
        <end position="249"/>
    </location>
</feature>
<dbReference type="InterPro" id="IPR000515">
    <property type="entry name" value="MetI-like"/>
</dbReference>
<comment type="subcellular location">
    <subcellularLocation>
        <location evidence="1 9">Cell membrane</location>
        <topology evidence="1 9">Multi-pass membrane protein</topology>
    </subcellularLocation>
</comment>
<keyword evidence="4" id="KW-0813">Transport</keyword>
<dbReference type="InterPro" id="IPR035906">
    <property type="entry name" value="MetI-like_sf"/>
</dbReference>
<feature type="transmembrane region" description="Helical" evidence="9">
    <location>
        <begin position="419"/>
        <end position="439"/>
    </location>
</feature>
<dbReference type="RefSeq" id="WP_110023577.1">
    <property type="nucleotide sequence ID" value="NZ_PDNZ01000005.1"/>
</dbReference>
<evidence type="ECO:0000256" key="5">
    <source>
        <dbReference type="ARBA" id="ARBA00022475"/>
    </source>
</evidence>
<keyword evidence="8 9" id="KW-0472">Membrane</keyword>